<evidence type="ECO:0000313" key="3">
    <source>
        <dbReference type="Proteomes" id="UP000565719"/>
    </source>
</evidence>
<dbReference type="CDD" id="cd04301">
    <property type="entry name" value="NAT_SF"/>
    <property type="match status" value="1"/>
</dbReference>
<gene>
    <name evidence="2" type="ORF">F0225_07250</name>
</gene>
<reference evidence="2 3" key="1">
    <citation type="submission" date="2019-09" db="EMBL/GenBank/DDBJ databases">
        <title>Draft genome sequencing and comparative genomics of hatchery-associated Vibrios.</title>
        <authorList>
            <person name="Kehlet-Delgado H."/>
            <person name="Mueller R.S."/>
        </authorList>
    </citation>
    <scope>NUCLEOTIDE SEQUENCE [LARGE SCALE GENOMIC DNA]</scope>
    <source>
        <strain evidence="2 3">99-46-Y</strain>
    </source>
</reference>
<dbReference type="RefSeq" id="WP_171360521.1">
    <property type="nucleotide sequence ID" value="NZ_VTXC01000015.1"/>
</dbReference>
<name>A0A7Y3ZY96_9VIBR</name>
<evidence type="ECO:0000259" key="1">
    <source>
        <dbReference type="PROSITE" id="PS51186"/>
    </source>
</evidence>
<comment type="caution">
    <text evidence="2">The sequence shown here is derived from an EMBL/GenBank/DDBJ whole genome shotgun (WGS) entry which is preliminary data.</text>
</comment>
<protein>
    <submittedName>
        <fullName evidence="2">GNAT family N-acetyltransferase</fullName>
    </submittedName>
</protein>
<accession>A0A7Y3ZY96</accession>
<dbReference type="Proteomes" id="UP000565719">
    <property type="component" value="Unassembled WGS sequence"/>
</dbReference>
<dbReference type="Gene3D" id="3.40.630.30">
    <property type="match status" value="1"/>
</dbReference>
<dbReference type="PROSITE" id="PS51186">
    <property type="entry name" value="GNAT"/>
    <property type="match status" value="1"/>
</dbReference>
<dbReference type="Pfam" id="PF00583">
    <property type="entry name" value="Acetyltransf_1"/>
    <property type="match status" value="1"/>
</dbReference>
<dbReference type="InterPro" id="IPR000182">
    <property type="entry name" value="GNAT_dom"/>
</dbReference>
<dbReference type="GO" id="GO:0016747">
    <property type="term" value="F:acyltransferase activity, transferring groups other than amino-acyl groups"/>
    <property type="evidence" value="ECO:0007669"/>
    <property type="project" value="InterPro"/>
</dbReference>
<dbReference type="EMBL" id="VTXC01000015">
    <property type="protein sequence ID" value="NOH71138.1"/>
    <property type="molecule type" value="Genomic_DNA"/>
</dbReference>
<evidence type="ECO:0000313" key="2">
    <source>
        <dbReference type="EMBL" id="NOH71138.1"/>
    </source>
</evidence>
<dbReference type="SUPFAM" id="SSF55729">
    <property type="entry name" value="Acyl-CoA N-acyltransferases (Nat)"/>
    <property type="match status" value="1"/>
</dbReference>
<sequence>MSIECRIGTLEECVELVQLIHEFEQKESVESLTNRLIGKQCLIQIAEESGQLLGFKIGYEIDKSIFYSWFGGVSPLARNKGVAQSLLEYQELWAKQHGYSQLKVKSRNQFPRMIKLLINNGYLIEGFERKPLLTDSRIHFMKQIQL</sequence>
<dbReference type="InterPro" id="IPR016181">
    <property type="entry name" value="Acyl_CoA_acyltransferase"/>
</dbReference>
<organism evidence="2 3">
    <name type="scientific">Vibrio pectenicida</name>
    <dbReference type="NCBI Taxonomy" id="62763"/>
    <lineage>
        <taxon>Bacteria</taxon>
        <taxon>Pseudomonadati</taxon>
        <taxon>Pseudomonadota</taxon>
        <taxon>Gammaproteobacteria</taxon>
        <taxon>Vibrionales</taxon>
        <taxon>Vibrionaceae</taxon>
        <taxon>Vibrio</taxon>
    </lineage>
</organism>
<dbReference type="AlphaFoldDB" id="A0A7Y3ZY96"/>
<keyword evidence="2" id="KW-0808">Transferase</keyword>
<feature type="domain" description="N-acetyltransferase" evidence="1">
    <location>
        <begin position="3"/>
        <end position="146"/>
    </location>
</feature>
<proteinExistence type="predicted"/>